<proteinExistence type="predicted"/>
<evidence type="ECO:0000313" key="2">
    <source>
        <dbReference type="Proteomes" id="UP001470230"/>
    </source>
</evidence>
<protein>
    <submittedName>
        <fullName evidence="1">Uncharacterized protein</fullName>
    </submittedName>
</protein>
<comment type="caution">
    <text evidence="1">The sequence shown here is derived from an EMBL/GenBank/DDBJ whole genome shotgun (WGS) entry which is preliminary data.</text>
</comment>
<accession>A0ABR2H9R9</accession>
<reference evidence="1 2" key="1">
    <citation type="submission" date="2024-04" db="EMBL/GenBank/DDBJ databases">
        <title>Tritrichomonas musculus Genome.</title>
        <authorList>
            <person name="Alves-Ferreira E."/>
            <person name="Grigg M."/>
            <person name="Lorenzi H."/>
            <person name="Galac M."/>
        </authorList>
    </citation>
    <scope>NUCLEOTIDE SEQUENCE [LARGE SCALE GENOMIC DNA]</scope>
    <source>
        <strain evidence="1 2">EAF2021</strain>
    </source>
</reference>
<name>A0ABR2H9R9_9EUKA</name>
<gene>
    <name evidence="1" type="ORF">M9Y10_025810</name>
</gene>
<evidence type="ECO:0000313" key="1">
    <source>
        <dbReference type="EMBL" id="KAK8842944.1"/>
    </source>
</evidence>
<sequence length="112" mass="13549">MSLSGNLEKMKQIQSALLEYIKGDDDKSNYKKFLKLFEVFQFIKNKYDFKPILLLIKRISNDMHRLPLFFDKIFQILNYFKKILFKVFQIVKYSTYLKVINGLFSFLLIIKF</sequence>
<organism evidence="1 2">
    <name type="scientific">Tritrichomonas musculus</name>
    <dbReference type="NCBI Taxonomy" id="1915356"/>
    <lineage>
        <taxon>Eukaryota</taxon>
        <taxon>Metamonada</taxon>
        <taxon>Parabasalia</taxon>
        <taxon>Tritrichomonadida</taxon>
        <taxon>Tritrichomonadidae</taxon>
        <taxon>Tritrichomonas</taxon>
    </lineage>
</organism>
<keyword evidence="2" id="KW-1185">Reference proteome</keyword>
<dbReference type="Proteomes" id="UP001470230">
    <property type="component" value="Unassembled WGS sequence"/>
</dbReference>
<dbReference type="EMBL" id="JAPFFF010000037">
    <property type="protein sequence ID" value="KAK8842944.1"/>
    <property type="molecule type" value="Genomic_DNA"/>
</dbReference>